<sequence>MKTTAEQRFMMPTHVMERVEMLRKKSVKGSSFLRTVNRFFGLEMKQDGIWFYGFYTVAVSVLLFMVFVSNIMNFMFSQ</sequence>
<dbReference type="Proteomes" id="UP001202289">
    <property type="component" value="Unassembled WGS sequence"/>
</dbReference>
<gene>
    <name evidence="1" type="ORF">M3215_02130</name>
</gene>
<evidence type="ECO:0000313" key="2">
    <source>
        <dbReference type="Proteomes" id="UP001202289"/>
    </source>
</evidence>
<organism evidence="1 2">
    <name type="scientific">Bacillus cytotoxicus</name>
    <dbReference type="NCBI Taxonomy" id="580165"/>
    <lineage>
        <taxon>Bacteria</taxon>
        <taxon>Bacillati</taxon>
        <taxon>Bacillota</taxon>
        <taxon>Bacilli</taxon>
        <taxon>Bacillales</taxon>
        <taxon>Bacillaceae</taxon>
        <taxon>Bacillus</taxon>
        <taxon>Bacillus cereus group</taxon>
    </lineage>
</organism>
<reference evidence="1" key="1">
    <citation type="submission" date="2022-05" db="EMBL/GenBank/DDBJ databases">
        <title>Comparative Genomics of Spacecraft Associated Microbes.</title>
        <authorList>
            <person name="Tran M.T."/>
            <person name="Wright A."/>
            <person name="Seuylemezian A."/>
            <person name="Eisen J."/>
            <person name="Coil D."/>
        </authorList>
    </citation>
    <scope>NUCLEOTIDE SEQUENCE</scope>
    <source>
        <strain evidence="1">FAIRING 10M-2.2</strain>
    </source>
</reference>
<name>A0ACC6A2S4_9BACI</name>
<keyword evidence="2" id="KW-1185">Reference proteome</keyword>
<accession>A0ACC6A2S4</accession>
<comment type="caution">
    <text evidence="1">The sequence shown here is derived from an EMBL/GenBank/DDBJ whole genome shotgun (WGS) entry which is preliminary data.</text>
</comment>
<evidence type="ECO:0000313" key="1">
    <source>
        <dbReference type="EMBL" id="MCM3734648.1"/>
    </source>
</evidence>
<proteinExistence type="predicted"/>
<dbReference type="EMBL" id="JAMBOP010000002">
    <property type="protein sequence ID" value="MCM3734648.1"/>
    <property type="molecule type" value="Genomic_DNA"/>
</dbReference>
<protein>
    <submittedName>
        <fullName evidence="1">DUF3961 domain-containing protein</fullName>
    </submittedName>
</protein>